<evidence type="ECO:0000313" key="3">
    <source>
        <dbReference type="EMBL" id="CAD8178454.1"/>
    </source>
</evidence>
<comment type="caution">
    <text evidence="3">The sequence shown here is derived from an EMBL/GenBank/DDBJ whole genome shotgun (WGS) entry which is preliminary data.</text>
</comment>
<keyword evidence="1" id="KW-0472">Membrane</keyword>
<dbReference type="FunFam" id="3.30.450.20:FF:000304">
    <property type="entry name" value="Probable serine/threonine-protein kinase DDB_G0280133"/>
    <property type="match status" value="1"/>
</dbReference>
<proteinExistence type="predicted"/>
<feature type="transmembrane region" description="Helical" evidence="1">
    <location>
        <begin position="1213"/>
        <end position="1234"/>
    </location>
</feature>
<gene>
    <name evidence="3" type="ORF">PPENT_87.1.T0690205</name>
</gene>
<dbReference type="InterPro" id="IPR000014">
    <property type="entry name" value="PAS"/>
</dbReference>
<dbReference type="InterPro" id="IPR057352">
    <property type="entry name" value="TPR_TmcB/C"/>
</dbReference>
<feature type="transmembrane region" description="Helical" evidence="1">
    <location>
        <begin position="122"/>
        <end position="141"/>
    </location>
</feature>
<feature type="domain" description="PAS" evidence="2">
    <location>
        <begin position="607"/>
        <end position="650"/>
    </location>
</feature>
<dbReference type="PROSITE" id="PS50112">
    <property type="entry name" value="PAS"/>
    <property type="match status" value="1"/>
</dbReference>
<reference evidence="3" key="1">
    <citation type="submission" date="2021-01" db="EMBL/GenBank/DDBJ databases">
        <authorList>
            <consortium name="Genoscope - CEA"/>
            <person name="William W."/>
        </authorList>
    </citation>
    <scope>NUCLEOTIDE SEQUENCE</scope>
</reference>
<dbReference type="PANTHER" id="PTHR31600:SF2">
    <property type="entry name" value="GAMETE ENRICHED GENE 10 PROTEIN-RELATED"/>
    <property type="match status" value="1"/>
</dbReference>
<feature type="transmembrane region" description="Helical" evidence="1">
    <location>
        <begin position="93"/>
        <end position="115"/>
    </location>
</feature>
<sequence>MSLKQEFTQTLWDQFKLSLFNIAYQIIGQNNQSLQTTCLLSLIQFIQLLYFPFQIQLQFAWHNMNLSGEIQKFLQYFTFLRILNQQKTSTYLIGMYCAISIVLLIAIIVLLAAIIKQLLNNQFLMLILSIALKLIMTAGFVEILRLHLGFLICKRDYKGELRMLYTTDQVCWTGSYIIHACIVVFSLIVLIFIVIIGSKLFIEVRNNRKNAFSQREGFTYTFLYVYVSLSLVAYSLIELPKYTMIVILIQVLTSFLFFYKIRFKKPFYNRNIQKLWQAISGLVFYTNFMLLTTFIFEHLVFIDTMKGWIVSMPMLLVILLQDDRQTINLLQANMIQQLSSQEIIQLSEFLIELCECFEKDKNKEILVLGFLEVHKQTCLNPQCAIKTSIELSKKFKDNLKYTDKRIILKEIIDQIYLLGLQTYPLSVELKLHYSYFLLDTLEQGQKALIEVDKAEMCNPSFAQEFLIFKMRKIIDQTFQKSATKNQVKYIQTIDRSMKYQYKQIKQLTEECAYYKIQFWNTLLDENPNLSYIQKYGNLILKQIHLLKKQLFKIQRNNHLDVSIYRLIEKFSKYVHKLENYKGFQMGNKQKITSQQSEHQYLKNQDELSTYSYPVIVLELFGKANQPTIIKNVNQAFHSLLGYSKTDVIGRPLSLILQNTYLKLHNIFVESYFSQLRQDQVNETEERSQFLVSKNKYVLQTYSINSIYMSDKGVFQFCRLRQDQCYNHCAYLIFNLDGKIESISSTCISILNLDIRQLQIRQLTIQKLFPYLMYNKDDYINKMNLIVFENLTNSLNKSSDFEEKQNDQCVTKQYYAQLYEISNKNYLFSQANCRQQVYGYYLKVQLNEVCQPKEDYYLIKRNILKHQFKFSIEQNQYICILNFIIIVVEHVSQSTSQYESIKNDSEVQDEPKVCMFTQQSFPSKKFVSMTNLKLQSGLGYDIKTLRLFQGEIKEIIDLDQDEEEEEQIRERTQKLQVEDEKEQPQQIKICNQEDLMYYLLGVPYSPLLKKLIIILNVLMILMFIIAIVMYMVIIQTQSQFESAITLLAASNQRFASILKIQSNLQDLRGCYLNLEQYTMKSTGGRYVQINYAELSNELDILLLTDKILTSAQIQINKNYQTVLDEFESANVQMFTKDNNSYNFTFTQAIEQMISKAITLNNSNISSFIDENEDFHYYLHNTLNSIPKFQLISQAYYYSNILSLIDDLSIEESSFFTFQICCLILIFLFFQIYVYFHQKDVKEIISLYLEIRENQIKKMINQFQTFIQLLQLNENDERLNQQKMKMKYKMNKIIIQEYQTNIKKENQNLKWTIIEKYKLTSYSFLLYLFPIFLIYTFHQVQYMYLITIQTITDQTKSLVPLVNLTSYMPTQYRLIDNSIKEMLYDENAILFNEFNSNQKLSKELEEVKLLDAELHALNQQNELILSDQYKKVFNEIYIQNPCDIILANDPSVNSSACLNFNKNILQEGLSIAITNFFENAQNMLQQYSYYDKNAVYNNLTFNISSQHRQNYTCNIYNTRIGNANRKMQKVFIRVCHMQLLKELQNYLNSHYSDLQLQFTLLFMIFCMISVLVYFVVWIPLQTRFYFESKTAREIQSLIPLDLFNNCQSLQTYLRQIKENR</sequence>
<feature type="transmembrane region" description="Helical" evidence="1">
    <location>
        <begin position="1010"/>
        <end position="1032"/>
    </location>
</feature>
<accession>A0A8S1VM32</accession>
<feature type="transmembrane region" description="Helical" evidence="1">
    <location>
        <begin position="176"/>
        <end position="196"/>
    </location>
</feature>
<protein>
    <recommendedName>
        <fullName evidence="2">PAS domain-containing protein</fullName>
    </recommendedName>
</protein>
<dbReference type="PANTHER" id="PTHR31600">
    <property type="entry name" value="TINY MACROCYSTS PROTEIN B-RELATED"/>
    <property type="match status" value="1"/>
</dbReference>
<dbReference type="Pfam" id="PF25474">
    <property type="entry name" value="TPR_TmcB"/>
    <property type="match status" value="1"/>
</dbReference>
<organism evidence="3 4">
    <name type="scientific">Paramecium pentaurelia</name>
    <dbReference type="NCBI Taxonomy" id="43138"/>
    <lineage>
        <taxon>Eukaryota</taxon>
        <taxon>Sar</taxon>
        <taxon>Alveolata</taxon>
        <taxon>Ciliophora</taxon>
        <taxon>Intramacronucleata</taxon>
        <taxon>Oligohymenophorea</taxon>
        <taxon>Peniculida</taxon>
        <taxon>Parameciidae</taxon>
        <taxon>Paramecium</taxon>
    </lineage>
</organism>
<keyword evidence="4" id="KW-1185">Reference proteome</keyword>
<keyword evidence="1" id="KW-0812">Transmembrane</keyword>
<feature type="transmembrane region" description="Helical" evidence="1">
    <location>
        <begin position="243"/>
        <end position="263"/>
    </location>
</feature>
<evidence type="ECO:0000313" key="4">
    <source>
        <dbReference type="Proteomes" id="UP000689195"/>
    </source>
</evidence>
<evidence type="ECO:0000259" key="2">
    <source>
        <dbReference type="PROSITE" id="PS50112"/>
    </source>
</evidence>
<evidence type="ECO:0000256" key="1">
    <source>
        <dbReference type="SAM" id="Phobius"/>
    </source>
</evidence>
<keyword evidence="1" id="KW-1133">Transmembrane helix</keyword>
<dbReference type="OrthoDB" id="303837at2759"/>
<dbReference type="Proteomes" id="UP000689195">
    <property type="component" value="Unassembled WGS sequence"/>
</dbReference>
<feature type="transmembrane region" description="Helical" evidence="1">
    <location>
        <begin position="1556"/>
        <end position="1578"/>
    </location>
</feature>
<name>A0A8S1VM32_9CILI</name>
<feature type="transmembrane region" description="Helical" evidence="1">
    <location>
        <begin position="275"/>
        <end position="295"/>
    </location>
</feature>
<feature type="transmembrane region" description="Helical" evidence="1">
    <location>
        <begin position="217"/>
        <end position="237"/>
    </location>
</feature>
<dbReference type="EMBL" id="CAJJDO010000069">
    <property type="protein sequence ID" value="CAD8178454.1"/>
    <property type="molecule type" value="Genomic_DNA"/>
</dbReference>
<dbReference type="InterPro" id="IPR052994">
    <property type="entry name" value="Tiny_macrocysts_regulators"/>
</dbReference>
<feature type="transmembrane region" description="Helical" evidence="1">
    <location>
        <begin position="1317"/>
        <end position="1335"/>
    </location>
</feature>